<feature type="compositionally biased region" description="Basic and acidic residues" evidence="1">
    <location>
        <begin position="354"/>
        <end position="363"/>
    </location>
</feature>
<evidence type="ECO:0000313" key="3">
    <source>
        <dbReference type="EMBL" id="KHJ83337.1"/>
    </source>
</evidence>
<keyword evidence="2" id="KW-0812">Transmembrane</keyword>
<name>A0A0B1SIH0_OESDE</name>
<evidence type="ECO:0000256" key="1">
    <source>
        <dbReference type="SAM" id="MobiDB-lite"/>
    </source>
</evidence>
<keyword evidence="4" id="KW-1185">Reference proteome</keyword>
<keyword evidence="2" id="KW-0472">Membrane</keyword>
<dbReference type="AlphaFoldDB" id="A0A0B1SIH0"/>
<protein>
    <submittedName>
        <fullName evidence="3">Uncharacterized protein</fullName>
    </submittedName>
</protein>
<feature type="region of interest" description="Disordered" evidence="1">
    <location>
        <begin position="354"/>
        <end position="375"/>
    </location>
</feature>
<dbReference type="OrthoDB" id="5847217at2759"/>
<feature type="non-terminal residue" evidence="3">
    <location>
        <position position="1"/>
    </location>
</feature>
<dbReference type="PANTHER" id="PTHR22954">
    <property type="entry name" value="RETROVIRAL PROTEASE-RELATED"/>
    <property type="match status" value="1"/>
</dbReference>
<gene>
    <name evidence="3" type="ORF">OESDEN_16966</name>
</gene>
<dbReference type="Proteomes" id="UP000053660">
    <property type="component" value="Unassembled WGS sequence"/>
</dbReference>
<feature type="transmembrane region" description="Helical" evidence="2">
    <location>
        <begin position="423"/>
        <end position="444"/>
    </location>
</feature>
<feature type="region of interest" description="Disordered" evidence="1">
    <location>
        <begin position="140"/>
        <end position="162"/>
    </location>
</feature>
<feature type="compositionally biased region" description="Polar residues" evidence="1">
    <location>
        <begin position="150"/>
        <end position="162"/>
    </location>
</feature>
<dbReference type="EMBL" id="KN573924">
    <property type="protein sequence ID" value="KHJ83337.1"/>
    <property type="molecule type" value="Genomic_DNA"/>
</dbReference>
<proteinExistence type="predicted"/>
<dbReference type="InterPro" id="IPR005312">
    <property type="entry name" value="DUF1759"/>
</dbReference>
<evidence type="ECO:0000256" key="2">
    <source>
        <dbReference type="SAM" id="Phobius"/>
    </source>
</evidence>
<reference evidence="3 4" key="1">
    <citation type="submission" date="2014-03" db="EMBL/GenBank/DDBJ databases">
        <title>Draft genome of the hookworm Oesophagostomum dentatum.</title>
        <authorList>
            <person name="Mitreva M."/>
        </authorList>
    </citation>
    <scope>NUCLEOTIDE SEQUENCE [LARGE SCALE GENOMIC DNA]</scope>
    <source>
        <strain evidence="3 4">OD-Hann</strain>
    </source>
</reference>
<keyword evidence="2" id="KW-1133">Transmembrane helix</keyword>
<organism evidence="3 4">
    <name type="scientific">Oesophagostomum dentatum</name>
    <name type="common">Nodular worm</name>
    <dbReference type="NCBI Taxonomy" id="61180"/>
    <lineage>
        <taxon>Eukaryota</taxon>
        <taxon>Metazoa</taxon>
        <taxon>Ecdysozoa</taxon>
        <taxon>Nematoda</taxon>
        <taxon>Chromadorea</taxon>
        <taxon>Rhabditida</taxon>
        <taxon>Rhabditina</taxon>
        <taxon>Rhabditomorpha</taxon>
        <taxon>Strongyloidea</taxon>
        <taxon>Strongylidae</taxon>
        <taxon>Oesophagostomum</taxon>
    </lineage>
</organism>
<dbReference type="PANTHER" id="PTHR22954:SF3">
    <property type="entry name" value="PROTEIN CBG08539"/>
    <property type="match status" value="1"/>
</dbReference>
<evidence type="ECO:0000313" key="4">
    <source>
        <dbReference type="Proteomes" id="UP000053660"/>
    </source>
</evidence>
<feature type="region of interest" description="Disordered" evidence="1">
    <location>
        <begin position="1"/>
        <end position="23"/>
    </location>
</feature>
<sequence>AEQSYLPPDTSKSTSERSHSKRVTRMKMAKLTIESALDKLQERYDSAYRHVNALADTGTAKVDLDRYWEQIKGAKLMQDARQLAAKLDSYIAAEESLIDKICAKLAQTTASPLAYASSPDQLASDLGISAAAANIVAHSSSPEAVDSTEHPSQNASPVTSNIEQQTVQLRSLELPTFDGDPAQFYSFWAAFKTMVHNNPSLTLANKFLYLIESLKGNAASVVEAYDIADPHNYDLAIGELLRRFDSPEFTHNHFLQKLEQLPPSSDTAFSQRITLCRIRACVLQLQRFEDTSQSLSLKNLIRRKFPRETQLEVIKMENRQSGKVWNLDELLEGFNKYIEELEKIDDRTLSLSTAKDKPVHPDTTEDVVESRSTTPPPPYNPNICCFCAAPPRTVTVVEDPTISFSVLHILFQHRQRVVVVTPVNLGIITIIPLVVVILLEIACVKDVIHAIRLTMTTTVHIVDVTLMTELVTDPPVTVHYHLSTATHRLIAFHRILHVCTVILL</sequence>
<dbReference type="Pfam" id="PF03564">
    <property type="entry name" value="DUF1759"/>
    <property type="match status" value="1"/>
</dbReference>
<accession>A0A0B1SIH0</accession>